<evidence type="ECO:0000256" key="1">
    <source>
        <dbReference type="ARBA" id="ARBA00004225"/>
    </source>
</evidence>
<protein>
    <submittedName>
        <fullName evidence="7">Uncharacterized protein</fullName>
    </submittedName>
</protein>
<gene>
    <name evidence="7" type="ORF">QSP1433_LOCUS5584</name>
</gene>
<evidence type="ECO:0000256" key="2">
    <source>
        <dbReference type="ARBA" id="ARBA00022692"/>
    </source>
</evidence>
<feature type="compositionally biased region" description="Basic and acidic residues" evidence="6">
    <location>
        <begin position="19"/>
        <end position="30"/>
    </location>
</feature>
<evidence type="ECO:0000256" key="6">
    <source>
        <dbReference type="SAM" id="MobiDB-lite"/>
    </source>
</evidence>
<dbReference type="EMBL" id="HBHK01009044">
    <property type="protein sequence ID" value="CAD9676905.1"/>
    <property type="molecule type" value="Transcribed_RNA"/>
</dbReference>
<dbReference type="InterPro" id="IPR013946">
    <property type="entry name" value="NCA2-like"/>
</dbReference>
<proteinExistence type="predicted"/>
<evidence type="ECO:0000313" key="7">
    <source>
        <dbReference type="EMBL" id="CAD9676905.1"/>
    </source>
</evidence>
<organism evidence="7">
    <name type="scientific">Mucochytrium quahogii</name>
    <dbReference type="NCBI Taxonomy" id="96639"/>
    <lineage>
        <taxon>Eukaryota</taxon>
        <taxon>Sar</taxon>
        <taxon>Stramenopiles</taxon>
        <taxon>Bigyra</taxon>
        <taxon>Labyrinthulomycetes</taxon>
        <taxon>Thraustochytrida</taxon>
        <taxon>Thraustochytriidae</taxon>
        <taxon>Mucochytrium</taxon>
    </lineage>
</organism>
<sequence length="608" mass="69545">MHGGVASPSIGPVKTPKAKRGDSDRFQLTREEEEEEQLVQNQRLNNLPPLLLSPQNRESSEICLSPSLGEEVAIGSSTVSSIISSVLGNANAKGELQRQVSCGDANAAVMLEIFEILESSEEKNMVFGLEYVANDLLPMLTDEPDLRLQSRIVLCQIEVVFRNLLEQLDSLSESISFWEDLEGNSFRTNVILSVRNRSFQHRWVSLQDTVEYLNTIFVSWLRHLGRLKHALLCLEDVSSVVRLEQTTKFCINELKDILGIVDSDDFTKYCLELNIALERQEESFLSYISGFEQVPRYIKYWPEITCGVVFGVGLISVAMYRKADAYDFLSRVLLSWNEFYVEHVKKPLAALVDEILFDHTLQVSDSEAMIDAKLSLGRMLEDYVRDVDPNADAATLASIRESMDVSILSQQYEAELKKPIASLVSGDLVRMLLIQMQFMKKELLVVMTALDELIRENQFNLELMATVPAFIVTWSVYQVGVYTVRALMGTKSTKPYVFKHVRLLLRDVEQLLNLNFIPTANDFQKTGMREVTLGRLVLLIHQLERALFQNLDFFDRHERKRLAEDVSEISSDQLSVQQKLHTIDRMYRSYTFLQPTSQNLERLFRRLV</sequence>
<dbReference type="GO" id="GO:0005741">
    <property type="term" value="C:mitochondrial outer membrane"/>
    <property type="evidence" value="ECO:0007669"/>
    <property type="project" value="TreeGrafter"/>
</dbReference>
<evidence type="ECO:0000256" key="4">
    <source>
        <dbReference type="ARBA" id="ARBA00023128"/>
    </source>
</evidence>
<keyword evidence="3" id="KW-1133">Transmembrane helix</keyword>
<keyword evidence="2" id="KW-0812">Transmembrane</keyword>
<evidence type="ECO:0000256" key="5">
    <source>
        <dbReference type="ARBA" id="ARBA00023136"/>
    </source>
</evidence>
<feature type="region of interest" description="Disordered" evidence="6">
    <location>
        <begin position="1"/>
        <end position="42"/>
    </location>
</feature>
<evidence type="ECO:0000256" key="3">
    <source>
        <dbReference type="ARBA" id="ARBA00022989"/>
    </source>
</evidence>
<dbReference type="Pfam" id="PF08637">
    <property type="entry name" value="NCA2"/>
    <property type="match status" value="1"/>
</dbReference>
<keyword evidence="5" id="KW-0472">Membrane</keyword>
<dbReference type="AlphaFoldDB" id="A0A7S2RPK4"/>
<dbReference type="PANTHER" id="PTHR28234:SF1">
    <property type="entry name" value="NUCLEAR CONTROL OF ATPASE PROTEIN 2"/>
    <property type="match status" value="1"/>
</dbReference>
<dbReference type="PANTHER" id="PTHR28234">
    <property type="entry name" value="NUCLEAR CONTROL OF ATPASE PROTEIN 2"/>
    <property type="match status" value="1"/>
</dbReference>
<name>A0A7S2RPK4_9STRA</name>
<accession>A0A7S2RPK4</accession>
<reference evidence="7" key="1">
    <citation type="submission" date="2021-01" db="EMBL/GenBank/DDBJ databases">
        <authorList>
            <person name="Corre E."/>
            <person name="Pelletier E."/>
            <person name="Niang G."/>
            <person name="Scheremetjew M."/>
            <person name="Finn R."/>
            <person name="Kale V."/>
            <person name="Holt S."/>
            <person name="Cochrane G."/>
            <person name="Meng A."/>
            <person name="Brown T."/>
            <person name="Cohen L."/>
        </authorList>
    </citation>
    <scope>NUCLEOTIDE SEQUENCE</scope>
    <source>
        <strain evidence="7">NY070348D</strain>
    </source>
</reference>
<comment type="subcellular location">
    <subcellularLocation>
        <location evidence="1">Mitochondrion membrane</location>
        <topology evidence="1">Multi-pass membrane protein</topology>
    </subcellularLocation>
</comment>
<keyword evidence="4" id="KW-0496">Mitochondrion</keyword>